<evidence type="ECO:0000313" key="2">
    <source>
        <dbReference type="Proteomes" id="UP001519332"/>
    </source>
</evidence>
<accession>A0ABS4TWZ9</accession>
<comment type="caution">
    <text evidence="1">The sequence shown here is derived from an EMBL/GenBank/DDBJ whole genome shotgun (WGS) entry which is preliminary data.</text>
</comment>
<name>A0ABS4TWZ9_9PSEU</name>
<gene>
    <name evidence="1" type="ORF">JOF56_009294</name>
</gene>
<evidence type="ECO:0008006" key="3">
    <source>
        <dbReference type="Google" id="ProtNLM"/>
    </source>
</evidence>
<protein>
    <recommendedName>
        <fullName evidence="3">Quinone oxidoreductase</fullName>
    </recommendedName>
</protein>
<organism evidence="1 2">
    <name type="scientific">Kibdelosporangium banguiense</name>
    <dbReference type="NCBI Taxonomy" id="1365924"/>
    <lineage>
        <taxon>Bacteria</taxon>
        <taxon>Bacillati</taxon>
        <taxon>Actinomycetota</taxon>
        <taxon>Actinomycetes</taxon>
        <taxon>Pseudonocardiales</taxon>
        <taxon>Pseudonocardiaceae</taxon>
        <taxon>Kibdelosporangium</taxon>
    </lineage>
</organism>
<dbReference type="EMBL" id="JAGINW010000001">
    <property type="protein sequence ID" value="MBP2328909.1"/>
    <property type="molecule type" value="Genomic_DNA"/>
</dbReference>
<evidence type="ECO:0000313" key="1">
    <source>
        <dbReference type="EMBL" id="MBP2328909.1"/>
    </source>
</evidence>
<proteinExistence type="predicted"/>
<dbReference type="Proteomes" id="UP001519332">
    <property type="component" value="Unassembled WGS sequence"/>
</dbReference>
<keyword evidence="2" id="KW-1185">Reference proteome</keyword>
<sequence length="31" mass="3208">MSAPAFPLDQAADAHATIEARTTVGKTLLLP</sequence>
<reference evidence="1 2" key="1">
    <citation type="submission" date="2021-03" db="EMBL/GenBank/DDBJ databases">
        <title>Sequencing the genomes of 1000 actinobacteria strains.</title>
        <authorList>
            <person name="Klenk H.-P."/>
        </authorList>
    </citation>
    <scope>NUCLEOTIDE SEQUENCE [LARGE SCALE GENOMIC DNA]</scope>
    <source>
        <strain evidence="1 2">DSM 46670</strain>
    </source>
</reference>